<dbReference type="AlphaFoldDB" id="A0A0V0QSA4"/>
<keyword evidence="1" id="KW-0175">Coiled coil</keyword>
<accession>A0A0V0QSA4</accession>
<evidence type="ECO:0000256" key="1">
    <source>
        <dbReference type="SAM" id="Coils"/>
    </source>
</evidence>
<gene>
    <name evidence="2" type="ORF">PPERSA_06782</name>
</gene>
<keyword evidence="3" id="KW-1185">Reference proteome</keyword>
<sequence>MEDIEIEDKFYGSKIVNRYGFGQAFGVSLCVANQDSLIMEISEDSYMQYFSEIFNEELSDKPCQTDRTQQQSNDNINQHINQDQGNSLYLIKEGSVKIVKQMKKDILIKKLILKEYKKQYNIIKQNQQLFSQNISSDNSIQNIKKESHQLQQQQLMGKIQNLIELISKVQSNIELDELQQKMNQSNLQKEVTLQSQQTEKQPDLKIDQGFRKDQIYFDRQKTQAPTCNTVINSFDTFEDNKFITQISSPRQKNQENFNNFKTEENRNHICYQKKYDNILNSSKRKKNSKNENLSNLKQEKLNIVDKLQQIEKRRSQQFSPKYEETANQDGIDLDQKSLTEIRQKQKKHPYNIHKKQNYQYSYNFMIQKTVE</sequence>
<name>A0A0V0QSA4_PSEPJ</name>
<proteinExistence type="predicted"/>
<reference evidence="2 3" key="1">
    <citation type="journal article" date="2015" name="Sci. Rep.">
        <title>Genome of the facultative scuticociliatosis pathogen Pseudocohnilembus persalinus provides insight into its virulence through horizontal gene transfer.</title>
        <authorList>
            <person name="Xiong J."/>
            <person name="Wang G."/>
            <person name="Cheng J."/>
            <person name="Tian M."/>
            <person name="Pan X."/>
            <person name="Warren A."/>
            <person name="Jiang C."/>
            <person name="Yuan D."/>
            <person name="Miao W."/>
        </authorList>
    </citation>
    <scope>NUCLEOTIDE SEQUENCE [LARGE SCALE GENOMIC DNA]</scope>
    <source>
        <strain evidence="2">36N120E</strain>
    </source>
</reference>
<feature type="coiled-coil region" evidence="1">
    <location>
        <begin position="279"/>
        <end position="313"/>
    </location>
</feature>
<protein>
    <submittedName>
        <fullName evidence="2">Uncharacterized protein</fullName>
    </submittedName>
</protein>
<organism evidence="2 3">
    <name type="scientific">Pseudocohnilembus persalinus</name>
    <name type="common">Ciliate</name>
    <dbReference type="NCBI Taxonomy" id="266149"/>
    <lineage>
        <taxon>Eukaryota</taxon>
        <taxon>Sar</taxon>
        <taxon>Alveolata</taxon>
        <taxon>Ciliophora</taxon>
        <taxon>Intramacronucleata</taxon>
        <taxon>Oligohymenophorea</taxon>
        <taxon>Scuticociliatia</taxon>
        <taxon>Philasterida</taxon>
        <taxon>Pseudocohnilembidae</taxon>
        <taxon>Pseudocohnilembus</taxon>
    </lineage>
</organism>
<evidence type="ECO:0000313" key="3">
    <source>
        <dbReference type="Proteomes" id="UP000054937"/>
    </source>
</evidence>
<dbReference type="EMBL" id="LDAU01000110">
    <property type="protein sequence ID" value="KRX05148.1"/>
    <property type="molecule type" value="Genomic_DNA"/>
</dbReference>
<evidence type="ECO:0000313" key="2">
    <source>
        <dbReference type="EMBL" id="KRX05148.1"/>
    </source>
</evidence>
<comment type="caution">
    <text evidence="2">The sequence shown here is derived from an EMBL/GenBank/DDBJ whole genome shotgun (WGS) entry which is preliminary data.</text>
</comment>
<dbReference type="InParanoid" id="A0A0V0QSA4"/>
<dbReference type="Proteomes" id="UP000054937">
    <property type="component" value="Unassembled WGS sequence"/>
</dbReference>
<feature type="coiled-coil region" evidence="1">
    <location>
        <begin position="168"/>
        <end position="195"/>
    </location>
</feature>